<evidence type="ECO:0000313" key="3">
    <source>
        <dbReference type="Proteomes" id="UP001159405"/>
    </source>
</evidence>
<comment type="caution">
    <text evidence="2">The sequence shown here is derived from an EMBL/GenBank/DDBJ whole genome shotgun (WGS) entry which is preliminary data.</text>
</comment>
<dbReference type="EMBL" id="CALNXK010000011">
    <property type="protein sequence ID" value="CAH3043930.1"/>
    <property type="molecule type" value="Genomic_DNA"/>
</dbReference>
<evidence type="ECO:0008006" key="4">
    <source>
        <dbReference type="Google" id="ProtNLM"/>
    </source>
</evidence>
<proteinExistence type="predicted"/>
<name>A0ABN8NBT1_9CNID</name>
<evidence type="ECO:0000256" key="1">
    <source>
        <dbReference type="SAM" id="MobiDB-lite"/>
    </source>
</evidence>
<evidence type="ECO:0000313" key="2">
    <source>
        <dbReference type="EMBL" id="CAH3043930.1"/>
    </source>
</evidence>
<gene>
    <name evidence="2" type="ORF">PLOB_00002730</name>
</gene>
<dbReference type="Proteomes" id="UP001159405">
    <property type="component" value="Unassembled WGS sequence"/>
</dbReference>
<feature type="region of interest" description="Disordered" evidence="1">
    <location>
        <begin position="174"/>
        <end position="193"/>
    </location>
</feature>
<keyword evidence="3" id="KW-1185">Reference proteome</keyword>
<organism evidence="2 3">
    <name type="scientific">Porites lobata</name>
    <dbReference type="NCBI Taxonomy" id="104759"/>
    <lineage>
        <taxon>Eukaryota</taxon>
        <taxon>Metazoa</taxon>
        <taxon>Cnidaria</taxon>
        <taxon>Anthozoa</taxon>
        <taxon>Hexacorallia</taxon>
        <taxon>Scleractinia</taxon>
        <taxon>Fungiina</taxon>
        <taxon>Poritidae</taxon>
        <taxon>Porites</taxon>
    </lineage>
</organism>
<reference evidence="2 3" key="1">
    <citation type="submission" date="2022-05" db="EMBL/GenBank/DDBJ databases">
        <authorList>
            <consortium name="Genoscope - CEA"/>
            <person name="William W."/>
        </authorList>
    </citation>
    <scope>NUCLEOTIDE SEQUENCE [LARGE SCALE GENOMIC DNA]</scope>
</reference>
<sequence>MPHSTTGEPPSLLLMGRRLRNRLDLLTPSLGTHVEARQYSTMVSRTAHRGFCKFNAGDSVLARNFGRGGKWGRGVVTEVLGSHHYIVRVAGNLWKRHIDQLLRHPADVALTRGFLASDYQSTPLDVSPDMDQPYEIVSHSIIPSTYIPPTATLVVQLVVQPNSLCEYPVDTEKRYPTRTTHRPPKHLKDYELK</sequence>
<protein>
    <recommendedName>
        <fullName evidence="4">Mitochondrial ribosomal protein L27</fullName>
    </recommendedName>
</protein>
<accession>A0ABN8NBT1</accession>